<evidence type="ECO:0000313" key="4">
    <source>
        <dbReference type="Proteomes" id="UP000782901"/>
    </source>
</evidence>
<dbReference type="Gene3D" id="3.60.10.10">
    <property type="entry name" value="Endonuclease/exonuclease/phosphatase"/>
    <property type="match status" value="1"/>
</dbReference>
<keyword evidence="1" id="KW-0732">Signal</keyword>
<dbReference type="InterPro" id="IPR005135">
    <property type="entry name" value="Endo/exonuclease/phosphatase"/>
</dbReference>
<dbReference type="InterPro" id="IPR036691">
    <property type="entry name" value="Endo/exonu/phosph_ase_sf"/>
</dbReference>
<keyword evidence="3" id="KW-0255">Endonuclease</keyword>
<dbReference type="Pfam" id="PF19580">
    <property type="entry name" value="Exo_endo_phos_3"/>
    <property type="match status" value="1"/>
</dbReference>
<evidence type="ECO:0000259" key="2">
    <source>
        <dbReference type="Pfam" id="PF19580"/>
    </source>
</evidence>
<accession>A0A943HQH3</accession>
<keyword evidence="3" id="KW-0378">Hydrolase</keyword>
<evidence type="ECO:0000256" key="1">
    <source>
        <dbReference type="SAM" id="SignalP"/>
    </source>
</evidence>
<dbReference type="SUPFAM" id="SSF56219">
    <property type="entry name" value="DNase I-like"/>
    <property type="match status" value="1"/>
</dbReference>
<gene>
    <name evidence="3" type="ORF">KHY35_12555</name>
</gene>
<organism evidence="3 4">
    <name type="scientific">Bacteroides thetaiotaomicron</name>
    <dbReference type="NCBI Taxonomy" id="818"/>
    <lineage>
        <taxon>Bacteria</taxon>
        <taxon>Pseudomonadati</taxon>
        <taxon>Bacteroidota</taxon>
        <taxon>Bacteroidia</taxon>
        <taxon>Bacteroidales</taxon>
        <taxon>Bacteroidaceae</taxon>
        <taxon>Bacteroides</taxon>
    </lineage>
</organism>
<protein>
    <submittedName>
        <fullName evidence="3">Endonuclease/exonuclease/phosphatase family protein</fullName>
    </submittedName>
</protein>
<proteinExistence type="predicted"/>
<dbReference type="Proteomes" id="UP000782901">
    <property type="component" value="Unassembled WGS sequence"/>
</dbReference>
<dbReference type="GO" id="GO:0004519">
    <property type="term" value="F:endonuclease activity"/>
    <property type="evidence" value="ECO:0007669"/>
    <property type="project" value="UniProtKB-KW"/>
</dbReference>
<dbReference type="PANTHER" id="PTHR42834:SF1">
    <property type="entry name" value="ENDONUCLEASE_EXONUCLEASE_PHOSPHATASE FAMILY PROTEIN (AFU_ORTHOLOGUE AFUA_3G09210)"/>
    <property type="match status" value="1"/>
</dbReference>
<dbReference type="AlphaFoldDB" id="A0A943HQH3"/>
<reference evidence="3" key="1">
    <citation type="submission" date="2021-02" db="EMBL/GenBank/DDBJ databases">
        <title>Infant gut strain persistence is associated with maternal origin, phylogeny, and functional potential including surface adhesion and iron acquisition.</title>
        <authorList>
            <person name="Lou Y.C."/>
        </authorList>
    </citation>
    <scope>NUCLEOTIDE SEQUENCE</scope>
    <source>
        <strain evidence="3">L3_082_243G1_dasL3_082_243G1_maxbin2.maxbin.015s ta_sub</strain>
    </source>
</reference>
<sequence>MKRTISSIALILFFGLALQAQNNKKYLKIGVGFYNLENLFDTIHQEGVRDDEFTPNGANRWTAERYKRKLKHLSEAISQMAGRGPSILGISEVENIGVVEDLIKTPELQDMNYGIVHYDSPDARGIDVALLYQKHVFTLHDSKTFPVKLEGEPNFKTRDILLASGDIDGEMFHFMVAHWPSRLGGEKASEYRRMAAAKVMRHVADSLLNLDRNAKIIMMGDLNDDPVNNSVRVGLNASGNPKKLTKDKYFCPMYKLYKDGYGTLAYRDSWNLFDNMIVSPNLLGNDFSQFRLFRDSKSGQYAYILNKSFLTQKEGRYKGYPWRTIVGGQYQGGYSDHFPVYLYIVKELK</sequence>
<evidence type="ECO:0000313" key="3">
    <source>
        <dbReference type="EMBL" id="MBS5411518.1"/>
    </source>
</evidence>
<name>A0A943HQH3_BACT4</name>
<comment type="caution">
    <text evidence="3">The sequence shown here is derived from an EMBL/GenBank/DDBJ whole genome shotgun (WGS) entry which is preliminary data.</text>
</comment>
<feature type="domain" description="Endonuclease/exonuclease/phosphatase" evidence="2">
    <location>
        <begin position="31"/>
        <end position="346"/>
    </location>
</feature>
<dbReference type="PANTHER" id="PTHR42834">
    <property type="entry name" value="ENDONUCLEASE/EXONUCLEASE/PHOSPHATASE FAMILY PROTEIN (AFU_ORTHOLOGUE AFUA_3G09210)"/>
    <property type="match status" value="1"/>
</dbReference>
<feature type="chain" id="PRO_5036923058" evidence="1">
    <location>
        <begin position="21"/>
        <end position="349"/>
    </location>
</feature>
<keyword evidence="3" id="KW-0540">Nuclease</keyword>
<dbReference type="EMBL" id="JAGZEE010000016">
    <property type="protein sequence ID" value="MBS5411518.1"/>
    <property type="molecule type" value="Genomic_DNA"/>
</dbReference>
<feature type="signal peptide" evidence="1">
    <location>
        <begin position="1"/>
        <end position="20"/>
    </location>
</feature>